<keyword evidence="9" id="KW-1185">Reference proteome</keyword>
<dbReference type="Pfam" id="PF01553">
    <property type="entry name" value="Acyltransferase"/>
    <property type="match status" value="1"/>
</dbReference>
<keyword evidence="6" id="KW-0472">Membrane</keyword>
<comment type="catalytic activity">
    <reaction evidence="5">
        <text>sn-glycerol 3-phosphate + an acyl-CoA = a 1-acyl-sn-glycero-3-phosphate + CoA</text>
        <dbReference type="Rhea" id="RHEA:15325"/>
        <dbReference type="ChEBI" id="CHEBI:57287"/>
        <dbReference type="ChEBI" id="CHEBI:57597"/>
        <dbReference type="ChEBI" id="CHEBI:57970"/>
        <dbReference type="ChEBI" id="CHEBI:58342"/>
        <dbReference type="EC" id="2.3.1.15"/>
    </reaction>
</comment>
<sequence length="472" mass="55249">MLSQPISIPLWIFIILVMVSCVAAIEWIFLPSFRWYVRRRTNKALAEISSHLRISVRPFQLTKKQVIVDRLLHDPEVMKAIDEHAKDNNLSREKSLSIAKKYVGETVPSFNAYIYQRCSYWFAKKLSWHLYRVRGHVLDAKKLMNVDPDATIVFVLNHRSNMDYILVSYLASQSTTISYAVGEWAKFWPLKSLIQSMGAFFVHRNSRNSLYRKVLERYVHMATEQGVCQAVFPEGGLTRDGKMRPAKLGFIDYMLRSYDIKTKRDIVFVPVGINFDRVIEDRSLTRQLDPKAPGRSSWFIVKTTAHFFLKNSILRSTEERWKRFGYAGVNFGNPISLKEYCHENDVFFNQLPREQRFEEIGTLAQHLMQRIEQVIPILPTPLIADILLEHREGLNHFDIKMKVHTTIEELQKNGAPIKDSEIPKETTIDHAIQILEMRKLIVQKHDKYFINNNEIKLLEYYANSIRHFRSNT</sequence>
<protein>
    <recommendedName>
        <fullName evidence="4">Glycerol-3-phosphate acyltransferase</fullName>
        <ecNumber evidence="3">2.3.1.15</ecNumber>
    </recommendedName>
</protein>
<dbReference type="Proteomes" id="UP000326354">
    <property type="component" value="Chromosome"/>
</dbReference>
<dbReference type="InterPro" id="IPR002123">
    <property type="entry name" value="Plipid/glycerol_acylTrfase"/>
</dbReference>
<evidence type="ECO:0000256" key="1">
    <source>
        <dbReference type="ARBA" id="ARBA00004184"/>
    </source>
</evidence>
<dbReference type="GO" id="GO:0006629">
    <property type="term" value="P:lipid metabolic process"/>
    <property type="evidence" value="ECO:0007669"/>
    <property type="project" value="InterPro"/>
</dbReference>
<accession>A0A5S9IJD9</accession>
<evidence type="ECO:0000256" key="2">
    <source>
        <dbReference type="ARBA" id="ARBA00004765"/>
    </source>
</evidence>
<dbReference type="AlphaFoldDB" id="A0A5S9IJD9"/>
<comment type="pathway">
    <text evidence="2">Phospholipid metabolism; CDP-diacylglycerol biosynthesis; CDP-diacylglycerol from sn-glycerol 3-phosphate: step 1/3.</text>
</comment>
<dbReference type="RefSeq" id="WP_151965976.1">
    <property type="nucleotide sequence ID" value="NZ_AP019860.1"/>
</dbReference>
<dbReference type="GO" id="GO:0012505">
    <property type="term" value="C:endomembrane system"/>
    <property type="evidence" value="ECO:0007669"/>
    <property type="project" value="UniProtKB-SubCell"/>
</dbReference>
<evidence type="ECO:0000313" key="9">
    <source>
        <dbReference type="Proteomes" id="UP000326354"/>
    </source>
</evidence>
<organism evidence="8 9">
    <name type="scientific">Uabimicrobium amorphum</name>
    <dbReference type="NCBI Taxonomy" id="2596890"/>
    <lineage>
        <taxon>Bacteria</taxon>
        <taxon>Pseudomonadati</taxon>
        <taxon>Planctomycetota</taxon>
        <taxon>Candidatus Uabimicrobiia</taxon>
        <taxon>Candidatus Uabimicrobiales</taxon>
        <taxon>Candidatus Uabimicrobiaceae</taxon>
        <taxon>Candidatus Uabimicrobium</taxon>
    </lineage>
</organism>
<evidence type="ECO:0000259" key="7">
    <source>
        <dbReference type="SMART" id="SM00563"/>
    </source>
</evidence>
<dbReference type="EMBL" id="AP019860">
    <property type="protein sequence ID" value="BBM81705.1"/>
    <property type="molecule type" value="Genomic_DNA"/>
</dbReference>
<keyword evidence="6" id="KW-0812">Transmembrane</keyword>
<dbReference type="PANTHER" id="PTHR12563:SF17">
    <property type="entry name" value="DIHYDROXYACETONE PHOSPHATE ACYLTRANSFERASE"/>
    <property type="match status" value="1"/>
</dbReference>
<dbReference type="EC" id="2.3.1.15" evidence="3"/>
<dbReference type="KEGG" id="uam:UABAM_00044"/>
<comment type="subcellular location">
    <subcellularLocation>
        <location evidence="1">Endomembrane system</location>
        <topology evidence="1">Peripheral membrane protein</topology>
    </subcellularLocation>
</comment>
<evidence type="ECO:0000256" key="5">
    <source>
        <dbReference type="ARBA" id="ARBA00048427"/>
    </source>
</evidence>
<dbReference type="GO" id="GO:0004366">
    <property type="term" value="F:glycerol-3-phosphate O-acyltransferase activity"/>
    <property type="evidence" value="ECO:0007669"/>
    <property type="project" value="UniProtKB-EC"/>
</dbReference>
<dbReference type="InterPro" id="IPR022284">
    <property type="entry name" value="GPAT/DHAPAT"/>
</dbReference>
<keyword evidence="8" id="KW-0012">Acyltransferase</keyword>
<evidence type="ECO:0000256" key="3">
    <source>
        <dbReference type="ARBA" id="ARBA00013113"/>
    </source>
</evidence>
<dbReference type="SMART" id="SM00563">
    <property type="entry name" value="PlsC"/>
    <property type="match status" value="1"/>
</dbReference>
<dbReference type="PANTHER" id="PTHR12563">
    <property type="entry name" value="GLYCEROL-3-PHOSPHATE ACYLTRANSFERASE"/>
    <property type="match status" value="1"/>
</dbReference>
<dbReference type="InterPro" id="IPR045520">
    <property type="entry name" value="GPAT/DHAPAT_C"/>
</dbReference>
<keyword evidence="8" id="KW-0808">Transferase</keyword>
<feature type="domain" description="Phospholipid/glycerol acyltransferase" evidence="7">
    <location>
        <begin position="152"/>
        <end position="276"/>
    </location>
</feature>
<proteinExistence type="predicted"/>
<reference evidence="8 9" key="1">
    <citation type="submission" date="2019-08" db="EMBL/GenBank/DDBJ databases">
        <title>Complete genome sequence of Candidatus Uab amorphum.</title>
        <authorList>
            <person name="Shiratori T."/>
            <person name="Suzuki S."/>
            <person name="Kakizawa Y."/>
            <person name="Ishida K."/>
        </authorList>
    </citation>
    <scope>NUCLEOTIDE SEQUENCE [LARGE SCALE GENOMIC DNA]</scope>
    <source>
        <strain evidence="8 9">SRT547</strain>
    </source>
</reference>
<dbReference type="OrthoDB" id="9803035at2"/>
<evidence type="ECO:0000313" key="8">
    <source>
        <dbReference type="EMBL" id="BBM81705.1"/>
    </source>
</evidence>
<feature type="transmembrane region" description="Helical" evidence="6">
    <location>
        <begin position="6"/>
        <end position="30"/>
    </location>
</feature>
<dbReference type="Pfam" id="PF19277">
    <property type="entry name" value="GPAT_C"/>
    <property type="match status" value="1"/>
</dbReference>
<dbReference type="SUPFAM" id="SSF69593">
    <property type="entry name" value="Glycerol-3-phosphate (1)-acyltransferase"/>
    <property type="match status" value="1"/>
</dbReference>
<keyword evidence="6" id="KW-1133">Transmembrane helix</keyword>
<evidence type="ECO:0000256" key="4">
    <source>
        <dbReference type="ARBA" id="ARBA00013432"/>
    </source>
</evidence>
<gene>
    <name evidence="8" type="ORF">UABAM_00044</name>
</gene>
<evidence type="ECO:0000256" key="6">
    <source>
        <dbReference type="SAM" id="Phobius"/>
    </source>
</evidence>
<name>A0A5S9IJD9_UABAM</name>